<protein>
    <submittedName>
        <fullName evidence="1">Uncharacterized protein</fullName>
    </submittedName>
</protein>
<gene>
    <name evidence="1" type="ORF">GJ744_012080</name>
</gene>
<evidence type="ECO:0000313" key="1">
    <source>
        <dbReference type="EMBL" id="KAF7506272.1"/>
    </source>
</evidence>
<proteinExistence type="predicted"/>
<sequence>MHILPETPQFTAAQQRFPHLSHLAGAPPKGPSCVMVMYDTCNGEASLLSNVFHAPAGFCAQGSRPVCISYLQGTRFRPSIRRPGRSVPASSFAATPTFGQPFSTTRLPETEARIYGDGLEVLELFMVSSGSHRPREETSPAIICSTPKLSSVCSLTYHNDQRAKQR</sequence>
<organism evidence="1 2">
    <name type="scientific">Endocarpon pusillum</name>
    <dbReference type="NCBI Taxonomy" id="364733"/>
    <lineage>
        <taxon>Eukaryota</taxon>
        <taxon>Fungi</taxon>
        <taxon>Dikarya</taxon>
        <taxon>Ascomycota</taxon>
        <taxon>Pezizomycotina</taxon>
        <taxon>Eurotiomycetes</taxon>
        <taxon>Chaetothyriomycetidae</taxon>
        <taxon>Verrucariales</taxon>
        <taxon>Verrucariaceae</taxon>
        <taxon>Endocarpon</taxon>
    </lineage>
</organism>
<keyword evidence="2" id="KW-1185">Reference proteome</keyword>
<dbReference type="Proteomes" id="UP000606974">
    <property type="component" value="Unassembled WGS sequence"/>
</dbReference>
<dbReference type="EMBL" id="JAACFV010000090">
    <property type="protein sequence ID" value="KAF7506272.1"/>
    <property type="molecule type" value="Genomic_DNA"/>
</dbReference>
<evidence type="ECO:0000313" key="2">
    <source>
        <dbReference type="Proteomes" id="UP000606974"/>
    </source>
</evidence>
<comment type="caution">
    <text evidence="1">The sequence shown here is derived from an EMBL/GenBank/DDBJ whole genome shotgun (WGS) entry which is preliminary data.</text>
</comment>
<dbReference type="AlphaFoldDB" id="A0A8H7AFU0"/>
<accession>A0A8H7AFU0</accession>
<name>A0A8H7AFU0_9EURO</name>
<reference evidence="1" key="1">
    <citation type="submission" date="2020-02" db="EMBL/GenBank/DDBJ databases">
        <authorList>
            <person name="Palmer J.M."/>
        </authorList>
    </citation>
    <scope>NUCLEOTIDE SEQUENCE</scope>
    <source>
        <strain evidence="1">EPUS1.4</strain>
        <tissue evidence="1">Thallus</tissue>
    </source>
</reference>